<evidence type="ECO:0000313" key="2">
    <source>
        <dbReference type="EMBL" id="GMI28640.1"/>
    </source>
</evidence>
<accession>A0ABQ6MMP4</accession>
<sequence>YEISTGNGGPTGPSGKGGGKGKGGKGKGGKGKGDKGKSGGSRKKVIHAEVHAMLQVPEAAFLGGSVFILEVHEREEATFCDAHPCPNCNNALTRLGVRRAVFTRAEGGLGVWDISHKAAVEAPSYDKAKEEDSFVRPGKEDRDGFLKICGECNAE</sequence>
<name>A0ABQ6MMP4_9STRA</name>
<feature type="region of interest" description="Disordered" evidence="1">
    <location>
        <begin position="1"/>
        <end position="42"/>
    </location>
</feature>
<feature type="non-terminal residue" evidence="2">
    <location>
        <position position="1"/>
    </location>
</feature>
<feature type="compositionally biased region" description="Gly residues" evidence="1">
    <location>
        <begin position="1"/>
        <end position="21"/>
    </location>
</feature>
<proteinExistence type="predicted"/>
<dbReference type="EMBL" id="BRYB01002987">
    <property type="protein sequence ID" value="GMI28640.1"/>
    <property type="molecule type" value="Genomic_DNA"/>
</dbReference>
<dbReference type="SUPFAM" id="SSF53927">
    <property type="entry name" value="Cytidine deaminase-like"/>
    <property type="match status" value="1"/>
</dbReference>
<dbReference type="Gene3D" id="3.40.140.10">
    <property type="entry name" value="Cytidine Deaminase, domain 2"/>
    <property type="match status" value="1"/>
</dbReference>
<keyword evidence="3" id="KW-1185">Reference proteome</keyword>
<organism evidence="2 3">
    <name type="scientific">Tetraparma gracilis</name>
    <dbReference type="NCBI Taxonomy" id="2962635"/>
    <lineage>
        <taxon>Eukaryota</taxon>
        <taxon>Sar</taxon>
        <taxon>Stramenopiles</taxon>
        <taxon>Ochrophyta</taxon>
        <taxon>Bolidophyceae</taxon>
        <taxon>Parmales</taxon>
        <taxon>Triparmaceae</taxon>
        <taxon>Tetraparma</taxon>
    </lineage>
</organism>
<protein>
    <recommendedName>
        <fullName evidence="4">CMP/dCMP-type deaminase domain-containing protein</fullName>
    </recommendedName>
</protein>
<evidence type="ECO:0000256" key="1">
    <source>
        <dbReference type="SAM" id="MobiDB-lite"/>
    </source>
</evidence>
<comment type="caution">
    <text evidence="2">The sequence shown here is derived from an EMBL/GenBank/DDBJ whole genome shotgun (WGS) entry which is preliminary data.</text>
</comment>
<gene>
    <name evidence="2" type="ORF">TeGR_g1994</name>
</gene>
<dbReference type="InterPro" id="IPR016193">
    <property type="entry name" value="Cytidine_deaminase-like"/>
</dbReference>
<dbReference type="PROSITE" id="PS00903">
    <property type="entry name" value="CYT_DCMP_DEAMINASES_1"/>
    <property type="match status" value="1"/>
</dbReference>
<dbReference type="InterPro" id="IPR016192">
    <property type="entry name" value="APOBEC/CMP_deaminase_Zn-bd"/>
</dbReference>
<reference evidence="2 3" key="1">
    <citation type="journal article" date="2023" name="Commun. Biol.">
        <title>Genome analysis of Parmales, the sister group of diatoms, reveals the evolutionary specialization of diatoms from phago-mixotrophs to photoautotrophs.</title>
        <authorList>
            <person name="Ban H."/>
            <person name="Sato S."/>
            <person name="Yoshikawa S."/>
            <person name="Yamada K."/>
            <person name="Nakamura Y."/>
            <person name="Ichinomiya M."/>
            <person name="Sato N."/>
            <person name="Blanc-Mathieu R."/>
            <person name="Endo H."/>
            <person name="Kuwata A."/>
            <person name="Ogata H."/>
        </authorList>
    </citation>
    <scope>NUCLEOTIDE SEQUENCE [LARGE SCALE GENOMIC DNA]</scope>
</reference>
<dbReference type="Proteomes" id="UP001165060">
    <property type="component" value="Unassembled WGS sequence"/>
</dbReference>
<evidence type="ECO:0008006" key="4">
    <source>
        <dbReference type="Google" id="ProtNLM"/>
    </source>
</evidence>
<evidence type="ECO:0000313" key="3">
    <source>
        <dbReference type="Proteomes" id="UP001165060"/>
    </source>
</evidence>